<sequence>MRESERFFTELNIKEVEFWGIVKSPLSKDQGKAKQLTGKVEPLEGLKKLRMIYNEIKEMDLYWRPYRGMKNLNIIFLDDIKEDLQAIDYITVLQTSESSFQGFIILKEEAEAELIGDIQRAVARYGFSDKGAVSPYQLRRFAGSINRKRGTPFISKIVKTGFQVSIEKVLMDLSSFGIVVKHQEEEKVSSDAHPKALSPKSPNYRKFVERDAFAFSNDESQNDFRWTMSLLKRGFSKEEVYSFLLEYSPRLYERKKKHVRDYLNRTIEKAWKFI</sequence>
<organism evidence="2 3">
    <name type="scientific">Thermodesulfobacterium geofontis</name>
    <dbReference type="NCBI Taxonomy" id="1295609"/>
    <lineage>
        <taxon>Bacteria</taxon>
        <taxon>Pseudomonadati</taxon>
        <taxon>Thermodesulfobacteriota</taxon>
        <taxon>Thermodesulfobacteria</taxon>
        <taxon>Thermodesulfobacteriales</taxon>
        <taxon>Thermodesulfobacteriaceae</taxon>
        <taxon>Thermodesulfobacterium</taxon>
    </lineage>
</organism>
<evidence type="ECO:0000313" key="3">
    <source>
        <dbReference type="Proteomes" id="UP000235619"/>
    </source>
</evidence>
<comment type="caution">
    <text evidence="2">The sequence shown here is derived from an EMBL/GenBank/DDBJ whole genome shotgun (WGS) entry which is preliminary data.</text>
</comment>
<evidence type="ECO:0000313" key="2">
    <source>
        <dbReference type="EMBL" id="PMP97381.1"/>
    </source>
</evidence>
<feature type="domain" description="RepB/MobA-like C-terminal" evidence="1">
    <location>
        <begin position="218"/>
        <end position="270"/>
    </location>
</feature>
<dbReference type="Gene3D" id="1.10.1240.50">
    <property type="match status" value="1"/>
</dbReference>
<name>A0A2N7QF35_9BACT</name>
<dbReference type="Gene3D" id="3.30.70.1790">
    <property type="entry name" value="RepB DNA-primase, N-terminal domain"/>
    <property type="match status" value="1"/>
</dbReference>
<dbReference type="EMBL" id="PNJD01000190">
    <property type="protein sequence ID" value="PMP97381.1"/>
    <property type="molecule type" value="Genomic_DNA"/>
</dbReference>
<dbReference type="Pfam" id="PF22448">
    <property type="entry name" value="RepB_primase_C"/>
    <property type="match status" value="1"/>
</dbReference>
<dbReference type="InterPro" id="IPR054366">
    <property type="entry name" value="RepB/MobA-like_C"/>
</dbReference>
<dbReference type="Proteomes" id="UP000235619">
    <property type="component" value="Unassembled WGS sequence"/>
</dbReference>
<dbReference type="AlphaFoldDB" id="A0A2N7QF35"/>
<protein>
    <recommendedName>
        <fullName evidence="1">RepB/MobA-like C-terminal domain-containing protein</fullName>
    </recommendedName>
</protein>
<gene>
    <name evidence="2" type="ORF">C0169_03205</name>
</gene>
<reference evidence="2 3" key="1">
    <citation type="submission" date="2018-01" db="EMBL/GenBank/DDBJ databases">
        <title>Metagenomic assembled genomes from two thermal pools in the Uzon Caldera, Kamchatka, Russia.</title>
        <authorList>
            <person name="Wilkins L."/>
            <person name="Ettinger C."/>
        </authorList>
    </citation>
    <scope>NUCLEOTIDE SEQUENCE [LARGE SCALE GENOMIC DNA]</scope>
    <source>
        <strain evidence="2">ARK-04</strain>
    </source>
</reference>
<accession>A0A2N7QF35</accession>
<proteinExistence type="predicted"/>
<evidence type="ECO:0000259" key="1">
    <source>
        <dbReference type="Pfam" id="PF22448"/>
    </source>
</evidence>